<sequence length="87" mass="9692">MAVTGDYSQNSAPVQRGPPSGVNLIGTKKHILNPQTGHSVEHTVIDYGHTVLGGYFYILEYQTPAGSRTRNLTQDEYEEMTPYHKRA</sequence>
<name>A0A6A4HQN0_9AGAR</name>
<evidence type="ECO:0000313" key="2">
    <source>
        <dbReference type="EMBL" id="KAE9400396.1"/>
    </source>
</evidence>
<dbReference type="EMBL" id="ML769457">
    <property type="protein sequence ID" value="KAE9400396.1"/>
    <property type="molecule type" value="Genomic_DNA"/>
</dbReference>
<feature type="region of interest" description="Disordered" evidence="1">
    <location>
        <begin position="1"/>
        <end position="21"/>
    </location>
</feature>
<gene>
    <name evidence="2" type="ORF">BT96DRAFT_919543</name>
</gene>
<dbReference type="OrthoDB" id="2856212at2759"/>
<accession>A0A6A4HQN0</accession>
<keyword evidence="3" id="KW-1185">Reference proteome</keyword>
<protein>
    <submittedName>
        <fullName evidence="2">Uncharacterized protein</fullName>
    </submittedName>
</protein>
<evidence type="ECO:0000256" key="1">
    <source>
        <dbReference type="SAM" id="MobiDB-lite"/>
    </source>
</evidence>
<dbReference type="AlphaFoldDB" id="A0A6A4HQN0"/>
<proteinExistence type="predicted"/>
<feature type="compositionally biased region" description="Polar residues" evidence="1">
    <location>
        <begin position="1"/>
        <end position="13"/>
    </location>
</feature>
<reference evidence="2" key="1">
    <citation type="journal article" date="2019" name="Environ. Microbiol.">
        <title>Fungal ecological strategies reflected in gene transcription - a case study of two litter decomposers.</title>
        <authorList>
            <person name="Barbi F."/>
            <person name="Kohler A."/>
            <person name="Barry K."/>
            <person name="Baskaran P."/>
            <person name="Daum C."/>
            <person name="Fauchery L."/>
            <person name="Ihrmark K."/>
            <person name="Kuo A."/>
            <person name="LaButti K."/>
            <person name="Lipzen A."/>
            <person name="Morin E."/>
            <person name="Grigoriev I.V."/>
            <person name="Henrissat B."/>
            <person name="Lindahl B."/>
            <person name="Martin F."/>
        </authorList>
    </citation>
    <scope>NUCLEOTIDE SEQUENCE</scope>
    <source>
        <strain evidence="2">JB14</strain>
    </source>
</reference>
<evidence type="ECO:0000313" key="3">
    <source>
        <dbReference type="Proteomes" id="UP000799118"/>
    </source>
</evidence>
<organism evidence="2 3">
    <name type="scientific">Gymnopus androsaceus JB14</name>
    <dbReference type="NCBI Taxonomy" id="1447944"/>
    <lineage>
        <taxon>Eukaryota</taxon>
        <taxon>Fungi</taxon>
        <taxon>Dikarya</taxon>
        <taxon>Basidiomycota</taxon>
        <taxon>Agaricomycotina</taxon>
        <taxon>Agaricomycetes</taxon>
        <taxon>Agaricomycetidae</taxon>
        <taxon>Agaricales</taxon>
        <taxon>Marasmiineae</taxon>
        <taxon>Omphalotaceae</taxon>
        <taxon>Gymnopus</taxon>
    </lineage>
</organism>
<dbReference type="Proteomes" id="UP000799118">
    <property type="component" value="Unassembled WGS sequence"/>
</dbReference>